<dbReference type="SUPFAM" id="SSF47616">
    <property type="entry name" value="GST C-terminal domain-like"/>
    <property type="match status" value="1"/>
</dbReference>
<evidence type="ECO:0000256" key="1">
    <source>
        <dbReference type="ARBA" id="ARBA00012452"/>
    </source>
</evidence>
<evidence type="ECO:0000259" key="7">
    <source>
        <dbReference type="PROSITE" id="PS50405"/>
    </source>
</evidence>
<evidence type="ECO:0000313" key="9">
    <source>
        <dbReference type="WBParaSite" id="Pan_g14543.t1"/>
    </source>
</evidence>
<dbReference type="PANTHER" id="PTHR11571:SF260">
    <property type="entry name" value="GLUTATHIONE S-TRANSFERASE"/>
    <property type="match status" value="1"/>
</dbReference>
<evidence type="ECO:0000313" key="8">
    <source>
        <dbReference type="Proteomes" id="UP000492821"/>
    </source>
</evidence>
<dbReference type="Pfam" id="PF02798">
    <property type="entry name" value="GST_N"/>
    <property type="match status" value="1"/>
</dbReference>
<feature type="domain" description="GST N-terminal" evidence="6">
    <location>
        <begin position="2"/>
        <end position="79"/>
    </location>
</feature>
<dbReference type="GO" id="GO:0005737">
    <property type="term" value="C:cytoplasm"/>
    <property type="evidence" value="ECO:0007669"/>
    <property type="project" value="UniProtKB-ARBA"/>
</dbReference>
<reference evidence="9" key="2">
    <citation type="submission" date="2020-10" db="UniProtKB">
        <authorList>
            <consortium name="WormBaseParasite"/>
        </authorList>
    </citation>
    <scope>IDENTIFICATION</scope>
</reference>
<evidence type="ECO:0000256" key="5">
    <source>
        <dbReference type="ARBA" id="ARBA00078118"/>
    </source>
</evidence>
<dbReference type="GO" id="GO:0004364">
    <property type="term" value="F:glutathione transferase activity"/>
    <property type="evidence" value="ECO:0007669"/>
    <property type="project" value="UniProtKB-EC"/>
</dbReference>
<dbReference type="InterPro" id="IPR050213">
    <property type="entry name" value="GST_superfamily"/>
</dbReference>
<reference evidence="8" key="1">
    <citation type="journal article" date="2013" name="Genetics">
        <title>The draft genome and transcriptome of Panagrellus redivivus are shaped by the harsh demands of a free-living lifestyle.</title>
        <authorList>
            <person name="Srinivasan J."/>
            <person name="Dillman A.R."/>
            <person name="Macchietto M.G."/>
            <person name="Heikkinen L."/>
            <person name="Lakso M."/>
            <person name="Fracchia K.M."/>
            <person name="Antoshechkin I."/>
            <person name="Mortazavi A."/>
            <person name="Wong G."/>
            <person name="Sternberg P.W."/>
        </authorList>
    </citation>
    <scope>NUCLEOTIDE SEQUENCE [LARGE SCALE GENOMIC DNA]</scope>
    <source>
        <strain evidence="8">MT8872</strain>
    </source>
</reference>
<dbReference type="InterPro" id="IPR010987">
    <property type="entry name" value="Glutathione-S-Trfase_C-like"/>
</dbReference>
<dbReference type="WBParaSite" id="Pan_g14543.t1">
    <property type="protein sequence ID" value="Pan_g14543.t1"/>
    <property type="gene ID" value="Pan_g14543"/>
</dbReference>
<dbReference type="InterPro" id="IPR036249">
    <property type="entry name" value="Thioredoxin-like_sf"/>
</dbReference>
<dbReference type="SUPFAM" id="SSF52833">
    <property type="entry name" value="Thioredoxin-like"/>
    <property type="match status" value="1"/>
</dbReference>
<keyword evidence="2" id="KW-0808">Transferase</keyword>
<comment type="catalytic activity">
    <reaction evidence="4">
        <text>RX + glutathione = an S-substituted glutathione + a halide anion + H(+)</text>
        <dbReference type="Rhea" id="RHEA:16437"/>
        <dbReference type="ChEBI" id="CHEBI:15378"/>
        <dbReference type="ChEBI" id="CHEBI:16042"/>
        <dbReference type="ChEBI" id="CHEBI:17792"/>
        <dbReference type="ChEBI" id="CHEBI:57925"/>
        <dbReference type="ChEBI" id="CHEBI:90779"/>
        <dbReference type="EC" id="2.5.1.18"/>
    </reaction>
</comment>
<evidence type="ECO:0000259" key="6">
    <source>
        <dbReference type="PROSITE" id="PS50404"/>
    </source>
</evidence>
<sequence length="204" mass="23366">MAPVKYTYFDVRGIGETARILLKYGKIDFEDVRIKKEDWPEIKPTTPTGKLPFLEIDDQIVVESYAINRLLARRVGLAGKDEFEQARVDAVADINKDFYYMVAPWFYAAKGNLPGDPAELKVKHFDNNAATFLPLFVKYLKESGSGFVVKSGVTWADFVVTEFLLSLSEQAPGFLEDYPELQEYLARIRTIPELKDYYATRKEE</sequence>
<proteinExistence type="inferred from homology"/>
<dbReference type="Gene3D" id="3.40.30.10">
    <property type="entry name" value="Glutaredoxin"/>
    <property type="match status" value="1"/>
</dbReference>
<dbReference type="InterPro" id="IPR004046">
    <property type="entry name" value="GST_C"/>
</dbReference>
<dbReference type="PANTHER" id="PTHR11571">
    <property type="entry name" value="GLUTATHIONE S-TRANSFERASE"/>
    <property type="match status" value="1"/>
</dbReference>
<dbReference type="InterPro" id="IPR040079">
    <property type="entry name" value="Glutathione_S-Trfase"/>
</dbReference>
<dbReference type="EC" id="2.5.1.18" evidence="1"/>
<dbReference type="AlphaFoldDB" id="A0A7E4ZSA7"/>
<dbReference type="GO" id="GO:0006749">
    <property type="term" value="P:glutathione metabolic process"/>
    <property type="evidence" value="ECO:0007669"/>
    <property type="project" value="TreeGrafter"/>
</dbReference>
<evidence type="ECO:0000256" key="2">
    <source>
        <dbReference type="ARBA" id="ARBA00022679"/>
    </source>
</evidence>
<dbReference type="PROSITE" id="PS50405">
    <property type="entry name" value="GST_CTER"/>
    <property type="match status" value="1"/>
</dbReference>
<dbReference type="SFLD" id="SFLDG01205">
    <property type="entry name" value="AMPS.1"/>
    <property type="match status" value="1"/>
</dbReference>
<evidence type="ECO:0000256" key="3">
    <source>
        <dbReference type="ARBA" id="ARBA00038317"/>
    </source>
</evidence>
<dbReference type="CDD" id="cd03039">
    <property type="entry name" value="GST_N_Sigma_like"/>
    <property type="match status" value="1"/>
</dbReference>
<dbReference type="PROSITE" id="PS50404">
    <property type="entry name" value="GST_NTER"/>
    <property type="match status" value="1"/>
</dbReference>
<organism evidence="8 9">
    <name type="scientific">Panagrellus redivivus</name>
    <name type="common">Microworm</name>
    <dbReference type="NCBI Taxonomy" id="6233"/>
    <lineage>
        <taxon>Eukaryota</taxon>
        <taxon>Metazoa</taxon>
        <taxon>Ecdysozoa</taxon>
        <taxon>Nematoda</taxon>
        <taxon>Chromadorea</taxon>
        <taxon>Rhabditida</taxon>
        <taxon>Tylenchina</taxon>
        <taxon>Panagrolaimomorpha</taxon>
        <taxon>Panagrolaimoidea</taxon>
        <taxon>Panagrolaimidae</taxon>
        <taxon>Panagrellus</taxon>
    </lineage>
</organism>
<dbReference type="Proteomes" id="UP000492821">
    <property type="component" value="Unassembled WGS sequence"/>
</dbReference>
<accession>A0A7E4ZSA7</accession>
<dbReference type="FunFam" id="1.20.1050.10:FF:000031">
    <property type="entry name" value="Glutathione S-Transferase"/>
    <property type="match status" value="1"/>
</dbReference>
<dbReference type="InterPro" id="IPR036282">
    <property type="entry name" value="Glutathione-S-Trfase_C_sf"/>
</dbReference>
<name>A0A7E4ZSA7_PANRE</name>
<dbReference type="Pfam" id="PF14497">
    <property type="entry name" value="GST_C_3"/>
    <property type="match status" value="1"/>
</dbReference>
<feature type="domain" description="GST C-terminal" evidence="7">
    <location>
        <begin position="81"/>
        <end position="204"/>
    </location>
</feature>
<dbReference type="SFLD" id="SFLDG00363">
    <property type="entry name" value="AMPS_(cytGST):_Alpha-__Mu-__Pi"/>
    <property type="match status" value="1"/>
</dbReference>
<dbReference type="SFLD" id="SFLDS00019">
    <property type="entry name" value="Glutathione_Transferase_(cytos"/>
    <property type="match status" value="1"/>
</dbReference>
<protein>
    <recommendedName>
        <fullName evidence="1">glutathione transferase</fullName>
        <ecNumber evidence="1">2.5.1.18</ecNumber>
    </recommendedName>
    <alternativeName>
        <fullName evidence="5">GST class-sigma</fullName>
    </alternativeName>
</protein>
<dbReference type="InterPro" id="IPR004045">
    <property type="entry name" value="Glutathione_S-Trfase_N"/>
</dbReference>
<comment type="similarity">
    <text evidence="3">Belongs to the GST superfamily. Sigma family.</text>
</comment>
<dbReference type="CDD" id="cd03192">
    <property type="entry name" value="GST_C_Sigma_like"/>
    <property type="match status" value="1"/>
</dbReference>
<keyword evidence="8" id="KW-1185">Reference proteome</keyword>
<dbReference type="Gene3D" id="1.20.1050.10">
    <property type="match status" value="1"/>
</dbReference>
<evidence type="ECO:0000256" key="4">
    <source>
        <dbReference type="ARBA" id="ARBA00047960"/>
    </source>
</evidence>